<protein>
    <submittedName>
        <fullName evidence="3">Transposase</fullName>
    </submittedName>
</protein>
<evidence type="ECO:0000256" key="1">
    <source>
        <dbReference type="SAM" id="MobiDB-lite"/>
    </source>
</evidence>
<organism evidence="2 3">
    <name type="scientific">Steinernema glaseri</name>
    <dbReference type="NCBI Taxonomy" id="37863"/>
    <lineage>
        <taxon>Eukaryota</taxon>
        <taxon>Metazoa</taxon>
        <taxon>Ecdysozoa</taxon>
        <taxon>Nematoda</taxon>
        <taxon>Chromadorea</taxon>
        <taxon>Rhabditida</taxon>
        <taxon>Tylenchina</taxon>
        <taxon>Panagrolaimomorpha</taxon>
        <taxon>Strongyloidoidea</taxon>
        <taxon>Steinernematidae</taxon>
        <taxon>Steinernema</taxon>
    </lineage>
</organism>
<proteinExistence type="predicted"/>
<dbReference type="Proteomes" id="UP000095287">
    <property type="component" value="Unplaced"/>
</dbReference>
<accession>A0A1I7Y1C6</accession>
<dbReference type="AlphaFoldDB" id="A0A1I7Y1C6"/>
<evidence type="ECO:0000313" key="3">
    <source>
        <dbReference type="WBParaSite" id="L893_g11739.t1"/>
    </source>
</evidence>
<keyword evidence="2" id="KW-1185">Reference proteome</keyword>
<dbReference type="WBParaSite" id="L893_g11739.t1">
    <property type="protein sequence ID" value="L893_g11739.t1"/>
    <property type="gene ID" value="L893_g11739"/>
</dbReference>
<evidence type="ECO:0000313" key="2">
    <source>
        <dbReference type="Proteomes" id="UP000095287"/>
    </source>
</evidence>
<reference evidence="3" key="1">
    <citation type="submission" date="2016-11" db="UniProtKB">
        <authorList>
            <consortium name="WormBaseParasite"/>
        </authorList>
    </citation>
    <scope>IDENTIFICATION</scope>
</reference>
<feature type="region of interest" description="Disordered" evidence="1">
    <location>
        <begin position="129"/>
        <end position="162"/>
    </location>
</feature>
<sequence length="162" mass="18355">MYEFFRMFMTDETYTGTKASRSTYQIGICPCKLQVVSRTGHPRRTKALSGTKKQGAGVHLRKIIKKMANELFRASGCTQGKTCQEDRTNKSILRLDVLSIQHPVSVLVCSLDSFSQERCFARKSFQTSAASTVHTRRPPPVSLPRRRVTRHDVPSLLNHPFN</sequence>
<name>A0A1I7Y1C6_9BILA</name>